<dbReference type="EMBL" id="FOSF01000106">
    <property type="protein sequence ID" value="SFK54361.1"/>
    <property type="molecule type" value="Genomic_DNA"/>
</dbReference>
<dbReference type="Proteomes" id="UP000243374">
    <property type="component" value="Unassembled WGS sequence"/>
</dbReference>
<dbReference type="InterPro" id="IPR045376">
    <property type="entry name" value="Maf_N"/>
</dbReference>
<organism evidence="3 4">
    <name type="scientific">Succinivibrio dextrinosolvens</name>
    <dbReference type="NCBI Taxonomy" id="83771"/>
    <lineage>
        <taxon>Bacteria</taxon>
        <taxon>Pseudomonadati</taxon>
        <taxon>Pseudomonadota</taxon>
        <taxon>Gammaproteobacteria</taxon>
        <taxon>Aeromonadales</taxon>
        <taxon>Succinivibrionaceae</taxon>
        <taxon>Succinivibrio</taxon>
    </lineage>
</organism>
<dbReference type="PANTHER" id="PTHR41786">
    <property type="entry name" value="MOTILITY ACCESSORY FACTOR MAF"/>
    <property type="match status" value="1"/>
</dbReference>
<proteinExistence type="predicted"/>
<feature type="domain" description="6-hydroxymethylpterin diphosphokinase MptE-like" evidence="1">
    <location>
        <begin position="312"/>
        <end position="467"/>
    </location>
</feature>
<keyword evidence="4" id="KW-1185">Reference proteome</keyword>
<evidence type="ECO:0000259" key="1">
    <source>
        <dbReference type="Pfam" id="PF01973"/>
    </source>
</evidence>
<dbReference type="AlphaFoldDB" id="A0A662ZEX3"/>
<protein>
    <submittedName>
        <fullName evidence="3">Uncharacterized conserved protein</fullName>
    </submittedName>
</protein>
<gene>
    <name evidence="3" type="ORF">SAMN04487865_11064</name>
</gene>
<dbReference type="Pfam" id="PF01973">
    <property type="entry name" value="MptE-like"/>
    <property type="match status" value="1"/>
</dbReference>
<dbReference type="PANTHER" id="PTHR41786:SF1">
    <property type="entry name" value="6-HYDROXYMETHYLPTERIN DIPHOSPHOKINASE MPTE-LIKE DOMAIN-CONTAINING PROTEIN"/>
    <property type="match status" value="1"/>
</dbReference>
<accession>A0A662ZEX3</accession>
<evidence type="ECO:0000313" key="3">
    <source>
        <dbReference type="EMBL" id="SFK54361.1"/>
    </source>
</evidence>
<dbReference type="Pfam" id="PF20157">
    <property type="entry name" value="Maf_flag10_N"/>
    <property type="match status" value="1"/>
</dbReference>
<feature type="non-terminal residue" evidence="3">
    <location>
        <position position="650"/>
    </location>
</feature>
<sequence>MSNFIEKNCDLTNSEQLSDFLINRFRSNLEAFKKYFPKIASEFECYIPKQSMDFFCSENGTPNMCFSDDNLSFYEKHSPIQFLEFSSNSLLTTLSNNEEKIDVTDPKEFCKYQVDAMLRAKFNLINTNDKPDPYGQLHYKYLNSMIKYYNGTTKERCKISDCLIVPFFVMVGVGLGYQLEEMYRRIDIANLVIIDPNKDVFFASLHTFDWAKFLSHFDSEKQHIYFILDDDLNKVGLGVYSAFLLSGLYNIGANFIYYHYEDESNLKIQKELVFNYKHVPSALGFFDDKVFGIAHSCYSLCHKKSFVLNVEMKDEYQRLPVFIIGSGPSLDRDLPFIRKYQDKALIIACGTAIDALYHSGIKADFYANTERTPEIFQTLSIIPDKSYFDDIFLLCSGVTHPSVVNLFQHTAIFGKKDEAFFECLAANLNLKNIDTVSHMNPLVGNMGVSGAIRLGFKKIFLFGLDNGKKSSEQSIHSLYTTLYNELGCPTDGVQFITNKYVDANFGGVCETNDLFIQSVSMIEISVKNFLKTKGGECFNCSDGILIKGAVPVHSEELISKFNLLEDIDKTEFKKYLASEKTQCFDISEEQLKKVIYPQIYERICSNIREIIKNRPSDLKGWIDLIQTVWNFLNNIAKDLSPFYAGVTESS</sequence>
<dbReference type="OrthoDB" id="7254531at2"/>
<reference evidence="3 4" key="1">
    <citation type="submission" date="2016-10" db="EMBL/GenBank/DDBJ databases">
        <authorList>
            <person name="Varghese N."/>
            <person name="Submissions S."/>
        </authorList>
    </citation>
    <scope>NUCLEOTIDE SEQUENCE [LARGE SCALE GENOMIC DNA]</scope>
    <source>
        <strain evidence="3 4">22B</strain>
    </source>
</reference>
<feature type="domain" description="Glycosyltransferase Maf N-terminal" evidence="2">
    <location>
        <begin position="24"/>
        <end position="279"/>
    </location>
</feature>
<dbReference type="RefSeq" id="WP_074841895.1">
    <property type="nucleotide sequence ID" value="NZ_FOSF01000106.1"/>
</dbReference>
<evidence type="ECO:0000259" key="2">
    <source>
        <dbReference type="Pfam" id="PF20157"/>
    </source>
</evidence>
<name>A0A662ZEX3_9GAMM</name>
<evidence type="ECO:0000313" key="4">
    <source>
        <dbReference type="Proteomes" id="UP000243374"/>
    </source>
</evidence>
<dbReference type="InterPro" id="IPR002826">
    <property type="entry name" value="MptE-like"/>
</dbReference>